<evidence type="ECO:0000256" key="2">
    <source>
        <dbReference type="ARBA" id="ARBA00012513"/>
    </source>
</evidence>
<dbReference type="GO" id="GO:0005737">
    <property type="term" value="C:cytoplasm"/>
    <property type="evidence" value="ECO:0007669"/>
    <property type="project" value="TreeGrafter"/>
</dbReference>
<keyword evidence="14" id="KW-1185">Reference proteome</keyword>
<dbReference type="InterPro" id="IPR000719">
    <property type="entry name" value="Prot_kinase_dom"/>
</dbReference>
<comment type="catalytic activity">
    <reaction evidence="9">
        <text>L-threonyl-[protein] + ATP = O-phospho-L-threonyl-[protein] + ADP + H(+)</text>
        <dbReference type="Rhea" id="RHEA:46608"/>
        <dbReference type="Rhea" id="RHEA-COMP:11060"/>
        <dbReference type="Rhea" id="RHEA-COMP:11605"/>
        <dbReference type="ChEBI" id="CHEBI:15378"/>
        <dbReference type="ChEBI" id="CHEBI:30013"/>
        <dbReference type="ChEBI" id="CHEBI:30616"/>
        <dbReference type="ChEBI" id="CHEBI:61977"/>
        <dbReference type="ChEBI" id="CHEBI:456216"/>
        <dbReference type="EC" id="2.7.11.1"/>
    </reaction>
</comment>
<evidence type="ECO:0000256" key="1">
    <source>
        <dbReference type="ARBA" id="ARBA00004370"/>
    </source>
</evidence>
<dbReference type="Gene3D" id="1.10.510.10">
    <property type="entry name" value="Transferase(Phosphotransferase) domain 1"/>
    <property type="match status" value="1"/>
</dbReference>
<dbReference type="GO" id="GO:0007165">
    <property type="term" value="P:signal transduction"/>
    <property type="evidence" value="ECO:0007669"/>
    <property type="project" value="TreeGrafter"/>
</dbReference>
<dbReference type="PANTHER" id="PTHR23257:SF906">
    <property type="entry name" value="(RICE GENOME ANNOTATION PROJECT) MAP3K DELTA-1 PROTEIN KINASE"/>
    <property type="match status" value="1"/>
</dbReference>
<dbReference type="PANTHER" id="PTHR23257">
    <property type="entry name" value="SERINE-THREONINE PROTEIN KINASE"/>
    <property type="match status" value="1"/>
</dbReference>
<evidence type="ECO:0000313" key="14">
    <source>
        <dbReference type="Proteomes" id="UP000298416"/>
    </source>
</evidence>
<feature type="compositionally biased region" description="Low complexity" evidence="11">
    <location>
        <begin position="27"/>
        <end position="59"/>
    </location>
</feature>
<evidence type="ECO:0000256" key="4">
    <source>
        <dbReference type="ARBA" id="ARBA00022679"/>
    </source>
</evidence>
<dbReference type="InterPro" id="IPR001245">
    <property type="entry name" value="Ser-Thr/Tyr_kinase_cat_dom"/>
</dbReference>
<dbReference type="GO" id="GO:0016020">
    <property type="term" value="C:membrane"/>
    <property type="evidence" value="ECO:0007669"/>
    <property type="project" value="UniProtKB-SubCell"/>
</dbReference>
<dbReference type="EMBL" id="PNBA02000007">
    <property type="protein sequence ID" value="KAG6417093.1"/>
    <property type="molecule type" value="Genomic_DNA"/>
</dbReference>
<keyword evidence="4" id="KW-0808">Transferase</keyword>
<organism evidence="13">
    <name type="scientific">Salvia splendens</name>
    <name type="common">Scarlet sage</name>
    <dbReference type="NCBI Taxonomy" id="180675"/>
    <lineage>
        <taxon>Eukaryota</taxon>
        <taxon>Viridiplantae</taxon>
        <taxon>Streptophyta</taxon>
        <taxon>Embryophyta</taxon>
        <taxon>Tracheophyta</taxon>
        <taxon>Spermatophyta</taxon>
        <taxon>Magnoliopsida</taxon>
        <taxon>eudicotyledons</taxon>
        <taxon>Gunneridae</taxon>
        <taxon>Pentapetalae</taxon>
        <taxon>asterids</taxon>
        <taxon>lamiids</taxon>
        <taxon>Lamiales</taxon>
        <taxon>Lamiaceae</taxon>
        <taxon>Nepetoideae</taxon>
        <taxon>Mentheae</taxon>
        <taxon>Salviinae</taxon>
        <taxon>Salvia</taxon>
        <taxon>Salvia subgen. Calosphace</taxon>
        <taxon>core Calosphace</taxon>
    </lineage>
</organism>
<dbReference type="InterPro" id="IPR008271">
    <property type="entry name" value="Ser/Thr_kinase_AS"/>
</dbReference>
<dbReference type="SMART" id="SM00220">
    <property type="entry name" value="S_TKc"/>
    <property type="match status" value="1"/>
</dbReference>
<keyword evidence="6" id="KW-0418">Kinase</keyword>
<comment type="subcellular location">
    <subcellularLocation>
        <location evidence="1">Membrane</location>
    </subcellularLocation>
</comment>
<comment type="caution">
    <text evidence="13">The sequence shown here is derived from an EMBL/GenBank/DDBJ whole genome shotgun (WGS) entry which is preliminary data.</text>
</comment>
<evidence type="ECO:0000256" key="8">
    <source>
        <dbReference type="ARBA" id="ARBA00023136"/>
    </source>
</evidence>
<evidence type="ECO:0000256" key="10">
    <source>
        <dbReference type="ARBA" id="ARBA00048679"/>
    </source>
</evidence>
<dbReference type="InterPro" id="IPR011009">
    <property type="entry name" value="Kinase-like_dom_sf"/>
</dbReference>
<dbReference type="GO" id="GO:0005524">
    <property type="term" value="F:ATP binding"/>
    <property type="evidence" value="ECO:0007669"/>
    <property type="project" value="UniProtKB-KW"/>
</dbReference>
<dbReference type="Pfam" id="PF14381">
    <property type="entry name" value="EDR1_CTR1_ARMC3_pept"/>
    <property type="match status" value="1"/>
</dbReference>
<gene>
    <name evidence="13" type="ORF">SASPL_119243</name>
</gene>
<reference evidence="13" key="2">
    <citation type="submission" date="2020-08" db="EMBL/GenBank/DDBJ databases">
        <title>Plant Genome Project.</title>
        <authorList>
            <person name="Zhang R.-G."/>
        </authorList>
    </citation>
    <scope>NUCLEOTIDE SEQUENCE</scope>
    <source>
        <strain evidence="13">Huo1</strain>
        <tissue evidence="13">Leaf</tissue>
    </source>
</reference>
<dbReference type="PROSITE" id="PS50011">
    <property type="entry name" value="PROTEIN_KINASE_DOM"/>
    <property type="match status" value="1"/>
</dbReference>
<sequence>MSKVKHFFRKLHIGDHHNHVRPPALVPSSQTAPSQQLTSTSPSSEVPPTGSSSSGGNSSNSNISFFEEEFQMQLALAISVSDPGQNCVDPETAQINVAKQISLGYAPSQNLSESMSLRFWSCNVINYGEKVIDGFYDVCGINSSLVVPKKMPSLVELKAISPLEDVGCEVVLVNRADDVELRKLEERVFYMFVESQALDKTLSTSFLVQKIADLIVERMGGPVSDVEEMFRRWRARNHELRAYLNSVILPLGSLDVGHSRQRALLFKVLADKVNLPCKLVKGSYYTGTDEGAVNLIKLADGSEYIIDLMGAPGTLIPTEVPSAHPQNFELDARGIGTSPGSLKTFCIDERPKPKTSSAPSAVSLHSNVRGSRSAGIILTDQLEHNVEDLYLPLKDNSREDQVPSTWNSSREDQVVERNELPIWDRVDDQDHAVQCCENEHSLIPLTGQQLLNISYDSSRVVDASGNNLQIEPVLNGVAEILWEDLQIGERIGIGSYGEVYRAEWNGTVGCITLLRFAVSDFEVCVSTFLSTVTEVAVKRFMKQDISGDALAQFKCEIEIMLRLRHPNVVLFMGAVTRPPHMSILTEFLPRGSLYKLLHRPNIQIDEKRRLKMALDVAKGMNYLHTSHPIIVHRDLKTPNLLVDKNWAVKVCDFGMSRLQHHTFLSSKSAAGTAEWMAPEVLRNEPSNEKSDVYSFGVILWELATLRVPWTEMNSMQVVGAVGFQGRHLDIPPTVDPLVAEIISDCWNRNPQARPSFAQIITRLKCLQRLSVRKTESCKYQE</sequence>
<evidence type="ECO:0000256" key="7">
    <source>
        <dbReference type="ARBA" id="ARBA00022840"/>
    </source>
</evidence>
<dbReference type="FunFam" id="1.10.510.10:FF:000476">
    <property type="entry name" value="PAS domain-containing protein tyrosine kinase family protein"/>
    <property type="match status" value="1"/>
</dbReference>
<evidence type="ECO:0000259" key="12">
    <source>
        <dbReference type="PROSITE" id="PS50011"/>
    </source>
</evidence>
<dbReference type="PROSITE" id="PS00108">
    <property type="entry name" value="PROTEIN_KINASE_ST"/>
    <property type="match status" value="1"/>
</dbReference>
<comment type="catalytic activity">
    <reaction evidence="10">
        <text>L-seryl-[protein] + ATP = O-phospho-L-seryl-[protein] + ADP + H(+)</text>
        <dbReference type="Rhea" id="RHEA:17989"/>
        <dbReference type="Rhea" id="RHEA-COMP:9863"/>
        <dbReference type="Rhea" id="RHEA-COMP:11604"/>
        <dbReference type="ChEBI" id="CHEBI:15378"/>
        <dbReference type="ChEBI" id="CHEBI:29999"/>
        <dbReference type="ChEBI" id="CHEBI:30616"/>
        <dbReference type="ChEBI" id="CHEBI:83421"/>
        <dbReference type="ChEBI" id="CHEBI:456216"/>
        <dbReference type="EC" id="2.7.11.1"/>
    </reaction>
</comment>
<dbReference type="Proteomes" id="UP000298416">
    <property type="component" value="Unassembled WGS sequence"/>
</dbReference>
<feature type="region of interest" description="Disordered" evidence="11">
    <location>
        <begin position="12"/>
        <end position="59"/>
    </location>
</feature>
<dbReference type="EC" id="2.7.11.1" evidence="2"/>
<evidence type="ECO:0000256" key="9">
    <source>
        <dbReference type="ARBA" id="ARBA00047899"/>
    </source>
</evidence>
<reference evidence="13" key="1">
    <citation type="submission" date="2018-01" db="EMBL/GenBank/DDBJ databases">
        <authorList>
            <person name="Mao J.F."/>
        </authorList>
    </citation>
    <scope>NUCLEOTIDE SEQUENCE</scope>
    <source>
        <strain evidence="13">Huo1</strain>
        <tissue evidence="13">Leaf</tissue>
    </source>
</reference>
<dbReference type="AlphaFoldDB" id="A0A8X8XSD2"/>
<accession>A0A8X8XSD2</accession>
<evidence type="ECO:0000313" key="13">
    <source>
        <dbReference type="EMBL" id="KAG6417093.1"/>
    </source>
</evidence>
<dbReference type="InterPro" id="IPR050167">
    <property type="entry name" value="Ser_Thr_protein_kinase"/>
</dbReference>
<protein>
    <recommendedName>
        <fullName evidence="2">non-specific serine/threonine protein kinase</fullName>
        <ecNumber evidence="2">2.7.11.1</ecNumber>
    </recommendedName>
</protein>
<evidence type="ECO:0000256" key="6">
    <source>
        <dbReference type="ARBA" id="ARBA00022777"/>
    </source>
</evidence>
<dbReference type="InterPro" id="IPR055164">
    <property type="entry name" value="EDR1/CTR1/ARMC3-like_pept-like"/>
</dbReference>
<keyword evidence="7" id="KW-0067">ATP-binding</keyword>
<keyword evidence="8" id="KW-0472">Membrane</keyword>
<dbReference type="SUPFAM" id="SSF56112">
    <property type="entry name" value="Protein kinase-like (PK-like)"/>
    <property type="match status" value="1"/>
</dbReference>
<name>A0A8X8XSD2_SALSN</name>
<evidence type="ECO:0000256" key="5">
    <source>
        <dbReference type="ARBA" id="ARBA00022741"/>
    </source>
</evidence>
<dbReference type="GO" id="GO:0004674">
    <property type="term" value="F:protein serine/threonine kinase activity"/>
    <property type="evidence" value="ECO:0007669"/>
    <property type="project" value="UniProtKB-KW"/>
</dbReference>
<dbReference type="CDD" id="cd13999">
    <property type="entry name" value="STKc_MAP3K-like"/>
    <property type="match status" value="1"/>
</dbReference>
<keyword evidence="5" id="KW-0547">Nucleotide-binding</keyword>
<evidence type="ECO:0000256" key="11">
    <source>
        <dbReference type="SAM" id="MobiDB-lite"/>
    </source>
</evidence>
<dbReference type="PRINTS" id="PR00109">
    <property type="entry name" value="TYRKINASE"/>
</dbReference>
<feature type="domain" description="Protein kinase" evidence="12">
    <location>
        <begin position="485"/>
        <end position="766"/>
    </location>
</feature>
<dbReference type="Pfam" id="PF07714">
    <property type="entry name" value="PK_Tyr_Ser-Thr"/>
    <property type="match status" value="1"/>
</dbReference>
<keyword evidence="3" id="KW-0723">Serine/threonine-protein kinase</keyword>
<dbReference type="Gene3D" id="3.30.200.20">
    <property type="entry name" value="Phosphorylase Kinase, domain 1"/>
    <property type="match status" value="1"/>
</dbReference>
<evidence type="ECO:0000256" key="3">
    <source>
        <dbReference type="ARBA" id="ARBA00022527"/>
    </source>
</evidence>
<proteinExistence type="predicted"/>